<dbReference type="Pfam" id="PF00710">
    <property type="entry name" value="Asparaginase"/>
    <property type="match status" value="1"/>
</dbReference>
<dbReference type="InterPro" id="IPR040919">
    <property type="entry name" value="Asparaginase_C"/>
</dbReference>
<evidence type="ECO:0000256" key="5">
    <source>
        <dbReference type="PIRSR" id="PIRSR001220-1"/>
    </source>
</evidence>
<dbReference type="InterPro" id="IPR037152">
    <property type="entry name" value="L-asparaginase_N_sf"/>
</dbReference>
<comment type="catalytic activity">
    <reaction evidence="4">
        <text>L-asparagine + H2O = L-aspartate + NH4(+)</text>
        <dbReference type="Rhea" id="RHEA:21016"/>
        <dbReference type="ChEBI" id="CHEBI:15377"/>
        <dbReference type="ChEBI" id="CHEBI:28938"/>
        <dbReference type="ChEBI" id="CHEBI:29991"/>
        <dbReference type="ChEBI" id="CHEBI:58048"/>
        <dbReference type="EC" id="3.5.1.1"/>
    </reaction>
</comment>
<dbReference type="GO" id="GO:0006528">
    <property type="term" value="P:asparagine metabolic process"/>
    <property type="evidence" value="ECO:0007669"/>
    <property type="project" value="InterPro"/>
</dbReference>
<dbReference type="KEGG" id="dpn:BCB69_01125"/>
<dbReference type="InterPro" id="IPR036152">
    <property type="entry name" value="Asp/glu_Ase-like_sf"/>
</dbReference>
<accession>A0A1B3WCM6</accession>
<feature type="domain" description="Asparaginase/glutaminase C-terminal" evidence="10">
    <location>
        <begin position="210"/>
        <end position="324"/>
    </location>
</feature>
<feature type="domain" description="L-asparaginase N-terminal" evidence="9">
    <location>
        <begin position="7"/>
        <end position="194"/>
    </location>
</feature>
<evidence type="ECO:0000259" key="9">
    <source>
        <dbReference type="Pfam" id="PF00710"/>
    </source>
</evidence>
<dbReference type="InterPro" id="IPR027474">
    <property type="entry name" value="L-asparaginase_N"/>
</dbReference>
<evidence type="ECO:0000256" key="1">
    <source>
        <dbReference type="ARBA" id="ARBA00010518"/>
    </source>
</evidence>
<dbReference type="EMBL" id="CP017037">
    <property type="protein sequence ID" value="AOH38716.1"/>
    <property type="molecule type" value="Genomic_DNA"/>
</dbReference>
<dbReference type="GO" id="GO:0004067">
    <property type="term" value="F:asparaginase activity"/>
    <property type="evidence" value="ECO:0007669"/>
    <property type="project" value="UniProtKB-UniRule"/>
</dbReference>
<dbReference type="PROSITE" id="PS51732">
    <property type="entry name" value="ASN_GLN_ASE_3"/>
    <property type="match status" value="1"/>
</dbReference>
<dbReference type="Gene3D" id="3.40.50.1170">
    <property type="entry name" value="L-asparaginase, N-terminal domain"/>
    <property type="match status" value="1"/>
</dbReference>
<dbReference type="PROSITE" id="PS00144">
    <property type="entry name" value="ASN_GLN_ASE_1"/>
    <property type="match status" value="1"/>
</dbReference>
<name>A0A1B3WCM6_9FIRM</name>
<evidence type="ECO:0000256" key="3">
    <source>
        <dbReference type="ARBA" id="ARBA00022801"/>
    </source>
</evidence>
<dbReference type="PIRSF" id="PIRSF500176">
    <property type="entry name" value="L_ASNase"/>
    <property type="match status" value="1"/>
</dbReference>
<dbReference type="SMART" id="SM00870">
    <property type="entry name" value="Asparaginase"/>
    <property type="match status" value="1"/>
</dbReference>
<feature type="active site" evidence="7">
    <location>
        <position position="16"/>
    </location>
</feature>
<evidence type="ECO:0000256" key="7">
    <source>
        <dbReference type="PROSITE-ProRule" id="PRU10099"/>
    </source>
</evidence>
<dbReference type="RefSeq" id="WP_069176761.1">
    <property type="nucleotide sequence ID" value="NZ_CP017037.1"/>
</dbReference>
<dbReference type="FunFam" id="3.40.50.1170:FF:000001">
    <property type="entry name" value="L-asparaginase 2"/>
    <property type="match status" value="1"/>
</dbReference>
<dbReference type="InterPro" id="IPR027475">
    <property type="entry name" value="Asparaginase/glutaminase_AS2"/>
</dbReference>
<evidence type="ECO:0000256" key="8">
    <source>
        <dbReference type="PROSITE-ProRule" id="PRU10100"/>
    </source>
</evidence>
<dbReference type="PANTHER" id="PTHR11707">
    <property type="entry name" value="L-ASPARAGINASE"/>
    <property type="match status" value="1"/>
</dbReference>
<evidence type="ECO:0000313" key="11">
    <source>
        <dbReference type="EMBL" id="AOH38716.1"/>
    </source>
</evidence>
<dbReference type="InterPro" id="IPR004550">
    <property type="entry name" value="AsnASE_II"/>
</dbReference>
<dbReference type="InterPro" id="IPR027473">
    <property type="entry name" value="L-asparaginase_C"/>
</dbReference>
<dbReference type="Gene3D" id="3.40.50.40">
    <property type="match status" value="1"/>
</dbReference>
<dbReference type="Pfam" id="PF17763">
    <property type="entry name" value="Asparaginase_C"/>
    <property type="match status" value="1"/>
</dbReference>
<keyword evidence="3" id="KW-0378">Hydrolase</keyword>
<proteinExistence type="inferred from homology"/>
<evidence type="ECO:0000256" key="4">
    <source>
        <dbReference type="ARBA" id="ARBA00049366"/>
    </source>
</evidence>
<gene>
    <name evidence="11" type="ORF">BCB69_01125</name>
</gene>
<dbReference type="AlphaFoldDB" id="A0A1B3WCM6"/>
<dbReference type="EC" id="3.5.1.1" evidence="2"/>
<dbReference type="PRINTS" id="PR00139">
    <property type="entry name" value="ASNGLNASE"/>
</dbReference>
<organism evidence="11 12">
    <name type="scientific">Dialister pneumosintes</name>
    <dbReference type="NCBI Taxonomy" id="39950"/>
    <lineage>
        <taxon>Bacteria</taxon>
        <taxon>Bacillati</taxon>
        <taxon>Bacillota</taxon>
        <taxon>Negativicutes</taxon>
        <taxon>Veillonellales</taxon>
        <taxon>Veillonellaceae</taxon>
        <taxon>Dialister</taxon>
    </lineage>
</organism>
<feature type="binding site" evidence="6">
    <location>
        <begin position="92"/>
        <end position="93"/>
    </location>
    <ligand>
        <name>substrate</name>
    </ligand>
</feature>
<dbReference type="PANTHER" id="PTHR11707:SF28">
    <property type="entry name" value="60 KDA LYSOPHOSPHOLIPASE"/>
    <property type="match status" value="1"/>
</dbReference>
<comment type="similarity">
    <text evidence="1">Belongs to the asparaginase 1 family.</text>
</comment>
<evidence type="ECO:0000313" key="12">
    <source>
        <dbReference type="Proteomes" id="UP000094757"/>
    </source>
</evidence>
<evidence type="ECO:0000259" key="10">
    <source>
        <dbReference type="Pfam" id="PF17763"/>
    </source>
</evidence>
<sequence>MNNVQKNILIITTGGTIAMQRDSVTGELTQAISGKSLVAGIPQLEHVASIQVKEFSNTPSEYMTPSMMLRLAQYIQEIDHSSIHGYVITHGTDTMEETAFLLNHAVNVDKPICITGAMRGADALSADGPANLLAAVVAAASEKTQHMGVLVVMNNEIFLADEVIKSHTTASDAFCSNVLGSIGKIFEGEVYIRNVKQNKFIVASPDVGSNVWIVTCGAGMDSTFCESALTAAIDGLVVEGFGCGNVPLGMVKGLRKLVQEGIPVILCSRTHHGYITKEYGGEGGVSALEKDGIILSGHLVSSKARILLLLLIGAGYSINEMRTVYKLFS</sequence>
<dbReference type="InterPro" id="IPR006034">
    <property type="entry name" value="Asparaginase/glutaminase-like"/>
</dbReference>
<evidence type="ECO:0000256" key="6">
    <source>
        <dbReference type="PIRSR" id="PIRSR001220-2"/>
    </source>
</evidence>
<reference evidence="12" key="1">
    <citation type="submission" date="2016-08" db="EMBL/GenBank/DDBJ databases">
        <authorList>
            <person name="Holder M.E."/>
            <person name="Ajami N.J."/>
            <person name="Petrosino J.F."/>
        </authorList>
    </citation>
    <scope>NUCLEOTIDE SEQUENCE [LARGE SCALE GENOMIC DNA]</scope>
    <source>
        <strain evidence="12">F0677</strain>
    </source>
</reference>
<dbReference type="PIRSF" id="PIRSF001220">
    <property type="entry name" value="L-ASNase_gatD"/>
    <property type="match status" value="1"/>
</dbReference>
<feature type="active site" description="O-isoaspartyl threonine intermediate" evidence="5">
    <location>
        <position position="16"/>
    </location>
</feature>
<dbReference type="PROSITE" id="PS00917">
    <property type="entry name" value="ASN_GLN_ASE_2"/>
    <property type="match status" value="1"/>
</dbReference>
<dbReference type="InterPro" id="IPR020827">
    <property type="entry name" value="Asparaginase/glutaminase_AS1"/>
</dbReference>
<dbReference type="CDD" id="cd08964">
    <property type="entry name" value="L-asparaginase_II"/>
    <property type="match status" value="1"/>
</dbReference>
<evidence type="ECO:0000256" key="2">
    <source>
        <dbReference type="ARBA" id="ARBA00012920"/>
    </source>
</evidence>
<dbReference type="Proteomes" id="UP000094757">
    <property type="component" value="Chromosome"/>
</dbReference>
<feature type="binding site" evidence="6">
    <location>
        <position position="60"/>
    </location>
    <ligand>
        <name>substrate</name>
    </ligand>
</feature>
<dbReference type="SUPFAM" id="SSF53774">
    <property type="entry name" value="Glutaminase/Asparaginase"/>
    <property type="match status" value="1"/>
</dbReference>
<dbReference type="SFLD" id="SFLDS00057">
    <property type="entry name" value="Glutaminase/Asparaginase"/>
    <property type="match status" value="1"/>
</dbReference>
<feature type="active site" evidence="8">
    <location>
        <position position="92"/>
    </location>
</feature>
<dbReference type="STRING" id="39950.BCB69_01125"/>
<protein>
    <recommendedName>
        <fullName evidence="2">asparaginase</fullName>
        <ecNumber evidence="2">3.5.1.1</ecNumber>
    </recommendedName>
</protein>